<dbReference type="EMBL" id="JANAVB010001800">
    <property type="protein sequence ID" value="KAJ6852214.1"/>
    <property type="molecule type" value="Genomic_DNA"/>
</dbReference>
<accession>A0AAX6IHD1</accession>
<dbReference type="PROSITE" id="PS51138">
    <property type="entry name" value="ENT"/>
    <property type="match status" value="1"/>
</dbReference>
<evidence type="ECO:0000313" key="5">
    <source>
        <dbReference type="EMBL" id="KAJ6832287.1"/>
    </source>
</evidence>
<evidence type="ECO:0000256" key="2">
    <source>
        <dbReference type="ARBA" id="ARBA00023242"/>
    </source>
</evidence>
<dbReference type="Proteomes" id="UP001140949">
    <property type="component" value="Unassembled WGS sequence"/>
</dbReference>
<keyword evidence="2" id="KW-0539">Nucleus</keyword>
<evidence type="ECO:0000256" key="1">
    <source>
        <dbReference type="ARBA" id="ARBA00004123"/>
    </source>
</evidence>
<protein>
    <submittedName>
        <fullName evidence="6">Protein EMSY-LIKE 3-like isoform X2</fullName>
    </submittedName>
</protein>
<dbReference type="GO" id="GO:0005634">
    <property type="term" value="C:nucleus"/>
    <property type="evidence" value="ECO:0007669"/>
    <property type="project" value="UniProtKB-SubCell"/>
</dbReference>
<evidence type="ECO:0000313" key="7">
    <source>
        <dbReference type="Proteomes" id="UP001140949"/>
    </source>
</evidence>
<dbReference type="SUPFAM" id="SSF63748">
    <property type="entry name" value="Tudor/PWWP/MBT"/>
    <property type="match status" value="1"/>
</dbReference>
<evidence type="ECO:0000259" key="4">
    <source>
        <dbReference type="PROSITE" id="PS51138"/>
    </source>
</evidence>
<keyword evidence="7" id="KW-1185">Reference proteome</keyword>
<dbReference type="GO" id="GO:0050832">
    <property type="term" value="P:defense response to fungus"/>
    <property type="evidence" value="ECO:0007669"/>
    <property type="project" value="InterPro"/>
</dbReference>
<reference evidence="6" key="2">
    <citation type="submission" date="2023-04" db="EMBL/GenBank/DDBJ databases">
        <authorList>
            <person name="Bruccoleri R.E."/>
            <person name="Oakeley E.J."/>
            <person name="Faust A.-M."/>
            <person name="Dessus-Babus S."/>
            <person name="Altorfer M."/>
            <person name="Burckhardt D."/>
            <person name="Oertli M."/>
            <person name="Naumann U."/>
            <person name="Petersen F."/>
            <person name="Wong J."/>
        </authorList>
    </citation>
    <scope>NUCLEOTIDE SEQUENCE</scope>
    <source>
        <strain evidence="6">GSM-AAB239-AS_SAM_17_03QT</strain>
        <tissue evidence="6">Leaf</tissue>
    </source>
</reference>
<comment type="subcellular location">
    <subcellularLocation>
        <location evidence="1">Nucleus</location>
    </subcellularLocation>
</comment>
<feature type="domain" description="ENT" evidence="4">
    <location>
        <begin position="56"/>
        <end position="143"/>
    </location>
</feature>
<proteinExistence type="predicted"/>
<feature type="region of interest" description="Disordered" evidence="3">
    <location>
        <begin position="1"/>
        <end position="44"/>
    </location>
</feature>
<organism evidence="6 7">
    <name type="scientific">Iris pallida</name>
    <name type="common">Sweet iris</name>
    <dbReference type="NCBI Taxonomy" id="29817"/>
    <lineage>
        <taxon>Eukaryota</taxon>
        <taxon>Viridiplantae</taxon>
        <taxon>Streptophyta</taxon>
        <taxon>Embryophyta</taxon>
        <taxon>Tracheophyta</taxon>
        <taxon>Spermatophyta</taxon>
        <taxon>Magnoliopsida</taxon>
        <taxon>Liliopsida</taxon>
        <taxon>Asparagales</taxon>
        <taxon>Iridaceae</taxon>
        <taxon>Iridoideae</taxon>
        <taxon>Irideae</taxon>
        <taxon>Iris</taxon>
    </lineage>
</organism>
<feature type="region of interest" description="Disordered" evidence="3">
    <location>
        <begin position="414"/>
        <end position="436"/>
    </location>
</feature>
<dbReference type="AlphaFoldDB" id="A0AAX6IHD1"/>
<dbReference type="SUPFAM" id="SSF158639">
    <property type="entry name" value="ENT-like"/>
    <property type="match status" value="1"/>
</dbReference>
<name>A0AAX6IHD1_IRIPA</name>
<comment type="caution">
    <text evidence="6">The sequence shown here is derived from an EMBL/GenBank/DDBJ whole genome shotgun (WGS) entry which is preliminary data.</text>
</comment>
<dbReference type="PANTHER" id="PTHR33432">
    <property type="entry name" value="PROTEIN EMSY-LIKE 4"/>
    <property type="match status" value="1"/>
</dbReference>
<dbReference type="CDD" id="cd20404">
    <property type="entry name" value="Tudor_Agenet_AtEML-like"/>
    <property type="match status" value="1"/>
</dbReference>
<dbReference type="Pfam" id="PF03735">
    <property type="entry name" value="ENT"/>
    <property type="match status" value="1"/>
</dbReference>
<dbReference type="EMBL" id="JANAVB010016194">
    <property type="protein sequence ID" value="KAJ6832287.1"/>
    <property type="molecule type" value="Genomic_DNA"/>
</dbReference>
<dbReference type="InterPro" id="IPR036142">
    <property type="entry name" value="ENT_dom-like_sf"/>
</dbReference>
<dbReference type="Gene3D" id="1.10.1240.40">
    <property type="entry name" value="ENT domain"/>
    <property type="match status" value="1"/>
</dbReference>
<evidence type="ECO:0000313" key="6">
    <source>
        <dbReference type="EMBL" id="KAJ6852214.1"/>
    </source>
</evidence>
<dbReference type="InterPro" id="IPR005491">
    <property type="entry name" value="ENT_dom"/>
</dbReference>
<sequence length="436" mass="47499">MNFSRKTLALDYAPPDSSGTDDDLPASHRNRRTRGHIVGNGRSALGAHHPRVQIDMESQIHWLEQEAYCSVLKAFRAQADSISWEKNDLMNNLRRELRISDEEYGELKSRVDTDDIVKRIREWRQAGGSQSGLLHNAPAFSSVVSPAASALRKRQKTSHPIASLPMGAPSHVLHTLPDAATSSSLRGVPLGAKGEKSKPGHSLTGVSTMKSLQFPSTVPSGMGQVTNRSSFAAMEPGGAATCDPLIGRKVKTRWPADNHFYEAEITDYCEARGYALVYDKSTDNEMWEWVNLKEISPEDIKWEGEDPGIFDGVGRSGSGGGIKKPTGHNGAITDACRGRGSLKTNLVPSTHGLGKKRAHDIKILNTEILVKEVDRVFAASHPDPLEVEKVKKMLEEHEQSLLCVIASLADASDGESEEAGHWNQHGANPDDAILVA</sequence>
<dbReference type="InterPro" id="IPR033485">
    <property type="entry name" value="EMSY-LIKE_plant"/>
</dbReference>
<gene>
    <name evidence="6" type="ORF">M6B38_254575</name>
    <name evidence="5" type="ORF">M6B38_346200</name>
</gene>
<reference evidence="6" key="1">
    <citation type="journal article" date="2023" name="GigaByte">
        <title>Genome assembly of the bearded iris, Iris pallida Lam.</title>
        <authorList>
            <person name="Bruccoleri R.E."/>
            <person name="Oakeley E.J."/>
            <person name="Faust A.M.E."/>
            <person name="Altorfer M."/>
            <person name="Dessus-Babus S."/>
            <person name="Burckhardt D."/>
            <person name="Oertli M."/>
            <person name="Naumann U."/>
            <person name="Petersen F."/>
            <person name="Wong J."/>
        </authorList>
    </citation>
    <scope>NUCLEOTIDE SEQUENCE</scope>
    <source>
        <strain evidence="6">GSM-AAB239-AS_SAM_17_03QT</strain>
    </source>
</reference>
<dbReference type="PANTHER" id="PTHR33432:SF27">
    <property type="entry name" value="PROTEIN EMSY-LIKE 3"/>
    <property type="match status" value="1"/>
</dbReference>
<dbReference type="SMART" id="SM01191">
    <property type="entry name" value="ENT"/>
    <property type="match status" value="1"/>
</dbReference>
<evidence type="ECO:0000256" key="3">
    <source>
        <dbReference type="SAM" id="MobiDB-lite"/>
    </source>
</evidence>